<feature type="region of interest" description="Disordered" evidence="1">
    <location>
        <begin position="117"/>
        <end position="146"/>
    </location>
</feature>
<reference evidence="2 3" key="1">
    <citation type="journal article" date="2024" name="Nat. Commun.">
        <title>Phylogenomics reveals the evolutionary origins of lichenization in chlorophyte algae.</title>
        <authorList>
            <person name="Puginier C."/>
            <person name="Libourel C."/>
            <person name="Otte J."/>
            <person name="Skaloud P."/>
            <person name="Haon M."/>
            <person name="Grisel S."/>
            <person name="Petersen M."/>
            <person name="Berrin J.G."/>
            <person name="Delaux P.M."/>
            <person name="Dal Grande F."/>
            <person name="Keller J."/>
        </authorList>
    </citation>
    <scope>NUCLEOTIDE SEQUENCE [LARGE SCALE GENOMIC DNA]</scope>
    <source>
        <strain evidence="2 3">SAG 2036</strain>
    </source>
</reference>
<feature type="compositionally biased region" description="Polar residues" evidence="1">
    <location>
        <begin position="130"/>
        <end position="146"/>
    </location>
</feature>
<feature type="compositionally biased region" description="Polar residues" evidence="1">
    <location>
        <begin position="200"/>
        <end position="211"/>
    </location>
</feature>
<organism evidence="2 3">
    <name type="scientific">Symbiochloris irregularis</name>
    <dbReference type="NCBI Taxonomy" id="706552"/>
    <lineage>
        <taxon>Eukaryota</taxon>
        <taxon>Viridiplantae</taxon>
        <taxon>Chlorophyta</taxon>
        <taxon>core chlorophytes</taxon>
        <taxon>Trebouxiophyceae</taxon>
        <taxon>Trebouxiales</taxon>
        <taxon>Trebouxiaceae</taxon>
        <taxon>Symbiochloris</taxon>
    </lineage>
</organism>
<evidence type="ECO:0000256" key="1">
    <source>
        <dbReference type="SAM" id="MobiDB-lite"/>
    </source>
</evidence>
<evidence type="ECO:0000313" key="3">
    <source>
        <dbReference type="Proteomes" id="UP001465755"/>
    </source>
</evidence>
<gene>
    <name evidence="2" type="ORF">WJX73_010411</name>
</gene>
<name>A0AAW1NUN0_9CHLO</name>
<comment type="caution">
    <text evidence="2">The sequence shown here is derived from an EMBL/GenBank/DDBJ whole genome shotgun (WGS) entry which is preliminary data.</text>
</comment>
<keyword evidence="3" id="KW-1185">Reference proteome</keyword>
<feature type="compositionally biased region" description="Low complexity" evidence="1">
    <location>
        <begin position="161"/>
        <end position="177"/>
    </location>
</feature>
<dbReference type="Proteomes" id="UP001465755">
    <property type="component" value="Unassembled WGS sequence"/>
</dbReference>
<accession>A0AAW1NUN0</accession>
<feature type="compositionally biased region" description="Acidic residues" evidence="1">
    <location>
        <begin position="346"/>
        <end position="383"/>
    </location>
</feature>
<sequence>MAPASVEDLVSRDQNKTRCQELLGQVGSKLKTTARKVRQTSIVLELHDFFQAAVQYLEQQPADADTGFNSEQVCRAAAQTLADAGHAGSFVQLESLMSSIWNSKGSQVEEVLRLMKQQRQPGASSGDGSGSENCDPNRGVTTVHTSDQAVRGVQVVPCVQTQQTSTQAPQAAQNAPRADADKSSHVDPVAARGVPAGHTAPNQGQPQGSTAASISVLEQSQLGEVLATSPTVCSWAQAGIQCEGMLAPLPCKKCDSGTVHHMCAGTAYGGEPPSLAHADLCWPCASRDRVTSSRMQANNTPVYTPPGQGDVHPGLQEGAQPSAHMQSMAHDTEAPPGMSEGSSGSEDSDAGGEDSDAGGEDVDADEDAGQSEDGSIDAEDDVDAGTMPPKKDRAIQDANLKYFGKKMCPQCKQRSAPRATECKRLLSSGKKCGFNWSLAQAAAWHCDKPERYPVPTTLAALQRKFRRIKTSALKFAGETGVPVAVLAPLCLQRSSGDQTDVHKVVRNMKNIQQHFPTSNPLQGIVLRYATHGAAERLVSTTGNTTGIIAQMEVAAHAQMETDAAQGQLPEREPLQTDLRTWLETSTLTPAAVSMIADPAKHCTKAALLAMTDDQVNSWFPGLQIQAIVLRAFLDAEKSHSAGNDG</sequence>
<feature type="region of interest" description="Disordered" evidence="1">
    <location>
        <begin position="161"/>
        <end position="211"/>
    </location>
</feature>
<proteinExistence type="predicted"/>
<dbReference type="AlphaFoldDB" id="A0AAW1NUN0"/>
<dbReference type="EMBL" id="JALJOQ010000129">
    <property type="protein sequence ID" value="KAK9795503.1"/>
    <property type="molecule type" value="Genomic_DNA"/>
</dbReference>
<feature type="region of interest" description="Disordered" evidence="1">
    <location>
        <begin position="295"/>
        <end position="394"/>
    </location>
</feature>
<evidence type="ECO:0000313" key="2">
    <source>
        <dbReference type="EMBL" id="KAK9795503.1"/>
    </source>
</evidence>
<protein>
    <submittedName>
        <fullName evidence="2">Uncharacterized protein</fullName>
    </submittedName>
</protein>